<proteinExistence type="predicted"/>
<protein>
    <submittedName>
        <fullName evidence="2">CC domain-containing protein</fullName>
    </submittedName>
</protein>
<reference evidence="2" key="1">
    <citation type="submission" date="2017-02" db="UniProtKB">
        <authorList>
            <consortium name="WormBaseParasite"/>
        </authorList>
    </citation>
    <scope>IDENTIFICATION</scope>
</reference>
<accession>A0A0N4Z4T7</accession>
<evidence type="ECO:0000313" key="1">
    <source>
        <dbReference type="Proteomes" id="UP000038045"/>
    </source>
</evidence>
<name>A0A0N4Z4T7_PARTI</name>
<evidence type="ECO:0000313" key="2">
    <source>
        <dbReference type="WBParaSite" id="PTRK_0000200400.1"/>
    </source>
</evidence>
<organism evidence="1 2">
    <name type="scientific">Parastrongyloides trichosuri</name>
    <name type="common">Possum-specific nematode worm</name>
    <dbReference type="NCBI Taxonomy" id="131310"/>
    <lineage>
        <taxon>Eukaryota</taxon>
        <taxon>Metazoa</taxon>
        <taxon>Ecdysozoa</taxon>
        <taxon>Nematoda</taxon>
        <taxon>Chromadorea</taxon>
        <taxon>Rhabditida</taxon>
        <taxon>Tylenchina</taxon>
        <taxon>Panagrolaimomorpha</taxon>
        <taxon>Strongyloidoidea</taxon>
        <taxon>Strongyloididae</taxon>
        <taxon>Parastrongyloides</taxon>
    </lineage>
</organism>
<dbReference type="AlphaFoldDB" id="A0A0N4Z4T7"/>
<keyword evidence="1" id="KW-1185">Reference proteome</keyword>
<dbReference type="WBParaSite" id="PTRK_0000200400.1">
    <property type="protein sequence ID" value="PTRK_0000200400.1"/>
    <property type="gene ID" value="PTRK_0000200400"/>
</dbReference>
<sequence>MIRKEKETEIRQSPKSYRIDTVTINPPTLTSSMKRDDGNVRIKEAECPSICMPKCEGKCLAAYMFINNENYPFYMNPNIYSTSKSISESVPLCHPHCMPKCQDSCLTEIPSVELISQKIVCRQACMPKCSPACVTSPPPIIPCERPLMNPKKCDCAPGYVQCSNDTCCMKYKKMAIKYRNLLPSYLDADDENNIKNVEKVDMFLAKDGLIPDYVNGNETNIYINLLRRLGNFNKIEKDKTLPDTIEGSGI</sequence>
<dbReference type="Proteomes" id="UP000038045">
    <property type="component" value="Unplaced"/>
</dbReference>